<dbReference type="Gene3D" id="1.10.10.10">
    <property type="entry name" value="Winged helix-like DNA-binding domain superfamily/Winged helix DNA-binding domain"/>
    <property type="match status" value="1"/>
</dbReference>
<evidence type="ECO:0000313" key="2">
    <source>
        <dbReference type="Proteomes" id="UP000621436"/>
    </source>
</evidence>
<comment type="caution">
    <text evidence="1">The sequence shown here is derived from an EMBL/GenBank/DDBJ whole genome shotgun (WGS) entry which is preliminary data.</text>
</comment>
<reference evidence="1" key="1">
    <citation type="submission" date="2020-11" db="EMBL/GenBank/DDBJ databases">
        <title>Halonatronomonas betainensis gen. nov., sp. nov. a novel haloalkaliphilic representative of the family Halanaerobiacae capable of betaine degradation.</title>
        <authorList>
            <person name="Boltyanskaya Y."/>
            <person name="Kevbrin V."/>
            <person name="Detkova E."/>
            <person name="Grouzdev D.S."/>
            <person name="Koziaeva V."/>
            <person name="Zhilina T."/>
        </authorList>
    </citation>
    <scope>NUCLEOTIDE SEQUENCE</scope>
    <source>
        <strain evidence="1">Z-7014</strain>
    </source>
</reference>
<dbReference type="RefSeq" id="WP_270453421.1">
    <property type="nucleotide sequence ID" value="NZ_JADPIE010000003.1"/>
</dbReference>
<name>A0A931APD8_9FIRM</name>
<dbReference type="AlphaFoldDB" id="A0A931APD8"/>
<organism evidence="1 2">
    <name type="scientific">Halonatronomonas betaini</name>
    <dbReference type="NCBI Taxonomy" id="2778430"/>
    <lineage>
        <taxon>Bacteria</taxon>
        <taxon>Bacillati</taxon>
        <taxon>Bacillota</taxon>
        <taxon>Clostridia</taxon>
        <taxon>Halanaerobiales</taxon>
        <taxon>Halarsenatibacteraceae</taxon>
        <taxon>Halonatronomonas</taxon>
    </lineage>
</organism>
<protein>
    <submittedName>
        <fullName evidence="1">Winged helix-turn-helix transcriptional regulator</fullName>
    </submittedName>
</protein>
<sequence length="176" mass="20134">MQEQEYTILEALKELDSPSQRQLAEETDLSLGKVNAIIKRLVSRGLLQVERLNTRHFKYILTPGGLKELTTRSLNYIKKSYQAVQQLSKVIRAHALKAREAGWQLYLYGPDDEIGELAQNILSEEGIDYTRPAEIAEITGGEYATVLYWLPDDHIQLLEQFGDFETVNLVNVLRLE</sequence>
<keyword evidence="2" id="KW-1185">Reference proteome</keyword>
<gene>
    <name evidence="1" type="ORF">I0Q91_05475</name>
</gene>
<dbReference type="Pfam" id="PF13412">
    <property type="entry name" value="HTH_24"/>
    <property type="match status" value="1"/>
</dbReference>
<dbReference type="SUPFAM" id="SSF46785">
    <property type="entry name" value="Winged helix' DNA-binding domain"/>
    <property type="match status" value="1"/>
</dbReference>
<proteinExistence type="predicted"/>
<dbReference type="InterPro" id="IPR036390">
    <property type="entry name" value="WH_DNA-bd_sf"/>
</dbReference>
<dbReference type="Proteomes" id="UP000621436">
    <property type="component" value="Unassembled WGS sequence"/>
</dbReference>
<dbReference type="EMBL" id="JADPIE010000003">
    <property type="protein sequence ID" value="MBF8436518.1"/>
    <property type="molecule type" value="Genomic_DNA"/>
</dbReference>
<accession>A0A931APD8</accession>
<dbReference type="InterPro" id="IPR036388">
    <property type="entry name" value="WH-like_DNA-bd_sf"/>
</dbReference>
<evidence type="ECO:0000313" key="1">
    <source>
        <dbReference type="EMBL" id="MBF8436518.1"/>
    </source>
</evidence>